<protein>
    <submittedName>
        <fullName evidence="1">Phosphonoacetate hydrolase</fullName>
        <ecNumber evidence="1">3.11.1.2</ecNumber>
    </submittedName>
</protein>
<gene>
    <name evidence="1" type="primary">phnA</name>
    <name evidence="1" type="ORF">GXW71_00450</name>
</gene>
<name>A0ABS5ER88_9PROT</name>
<accession>A0ABS5ER88</accession>
<dbReference type="InterPro" id="IPR012710">
    <property type="entry name" value="Phosphonoacetate_hydro"/>
</dbReference>
<dbReference type="InterPro" id="IPR017850">
    <property type="entry name" value="Alkaline_phosphatase_core_sf"/>
</dbReference>
<evidence type="ECO:0000313" key="2">
    <source>
        <dbReference type="Proteomes" id="UP001196870"/>
    </source>
</evidence>
<dbReference type="PANTHER" id="PTHR10151:SF120">
    <property type="entry name" value="BIS(5'-ADENOSYL)-TRIPHOSPHATASE"/>
    <property type="match status" value="1"/>
</dbReference>
<dbReference type="Pfam" id="PF01663">
    <property type="entry name" value="Phosphodiest"/>
    <property type="match status" value="1"/>
</dbReference>
<dbReference type="NCBIfam" id="TIGR02335">
    <property type="entry name" value="hydr_PhnA"/>
    <property type="match status" value="1"/>
</dbReference>
<dbReference type="Gene3D" id="3.30.1360.110">
    <property type="entry name" value="Domain 2, Phosphonoacetate Hydrolase"/>
    <property type="match status" value="1"/>
</dbReference>
<reference evidence="2" key="1">
    <citation type="journal article" date="2021" name="Syst. Appl. Microbiol.">
        <title>Roseomonas hellenica sp. nov., isolated from roots of wild-growing Alkanna tinctoria.</title>
        <authorList>
            <person name="Rat A."/>
            <person name="Naranjo H.D."/>
            <person name="Lebbe L."/>
            <person name="Cnockaert M."/>
            <person name="Krigas N."/>
            <person name="Grigoriadou K."/>
            <person name="Maloupa E."/>
            <person name="Willems A."/>
        </authorList>
    </citation>
    <scope>NUCLEOTIDE SEQUENCE [LARGE SCALE GENOMIC DNA]</scope>
    <source>
        <strain evidence="2">LMG 31523</strain>
    </source>
</reference>
<dbReference type="CDD" id="cd16018">
    <property type="entry name" value="Enpp"/>
    <property type="match status" value="1"/>
</dbReference>
<dbReference type="EC" id="3.11.1.2" evidence="1"/>
<evidence type="ECO:0000313" key="1">
    <source>
        <dbReference type="EMBL" id="MBR0662812.1"/>
    </source>
</evidence>
<dbReference type="Proteomes" id="UP001196870">
    <property type="component" value="Unassembled WGS sequence"/>
</dbReference>
<dbReference type="EMBL" id="JAAGBB010000001">
    <property type="protein sequence ID" value="MBR0662812.1"/>
    <property type="molecule type" value="Genomic_DNA"/>
</dbReference>
<sequence length="420" mass="44102">MSPRSEVAVNGRRYRIPTRPVAILCLDGCDPAYLEAGLASNDLPAFARFAREGFFGEALAAMPTFTNPNNVSLVTGVPPARHGVSGNFYLDRQTGETVMVTGDAELRVPTILAAMANAGVPTAMVTAKDKLRAALGKGLPIGPDALAVSAERADAAQAETHGIGGLTALVGRAAPDQYSADLSLFVLDAGLRLLETGRARLLYLSLSDYVQHRHAPESPEARDFMRALDARLGALADAGCLVAATADHGMTDMALPDGRPHVVFVGDLLDARFGAGAARVICPITDPFVRHHGALGGFVRVHLSPGGPSVADVIAFLATIPELEVVLSGEEACARFDLAPAMEGDVTVIGARGVALGARAAEHDLSQLAGERLRSHGGLAEQRVPFLLSEPLDPHWREAHPMLRNYDIFDAALNGTAVAP</sequence>
<dbReference type="SUPFAM" id="SSF53649">
    <property type="entry name" value="Alkaline phosphatase-like"/>
    <property type="match status" value="1"/>
</dbReference>
<organism evidence="1 2">
    <name type="scientific">Plastoroseomonas hellenica</name>
    <dbReference type="NCBI Taxonomy" id="2687306"/>
    <lineage>
        <taxon>Bacteria</taxon>
        <taxon>Pseudomonadati</taxon>
        <taxon>Pseudomonadota</taxon>
        <taxon>Alphaproteobacteria</taxon>
        <taxon>Acetobacterales</taxon>
        <taxon>Acetobacteraceae</taxon>
        <taxon>Plastoroseomonas</taxon>
    </lineage>
</organism>
<keyword evidence="1" id="KW-0378">Hydrolase</keyword>
<comment type="caution">
    <text evidence="1">The sequence shown here is derived from an EMBL/GenBank/DDBJ whole genome shotgun (WGS) entry which is preliminary data.</text>
</comment>
<dbReference type="PANTHER" id="PTHR10151">
    <property type="entry name" value="ECTONUCLEOTIDE PYROPHOSPHATASE/PHOSPHODIESTERASE"/>
    <property type="match status" value="1"/>
</dbReference>
<dbReference type="InterPro" id="IPR002591">
    <property type="entry name" value="Phosphodiest/P_Trfase"/>
</dbReference>
<keyword evidence="2" id="KW-1185">Reference proteome</keyword>
<dbReference type="GO" id="GO:0047400">
    <property type="term" value="F:phosphonoacetate hydrolase activity"/>
    <property type="evidence" value="ECO:0007669"/>
    <property type="project" value="UniProtKB-EC"/>
</dbReference>
<dbReference type="InterPro" id="IPR023116">
    <property type="entry name" value="Phosphonoacetate_hydro_insert"/>
</dbReference>
<dbReference type="Gene3D" id="3.40.720.10">
    <property type="entry name" value="Alkaline Phosphatase, subunit A"/>
    <property type="match status" value="1"/>
</dbReference>
<proteinExistence type="predicted"/>